<feature type="region of interest" description="Disordered" evidence="1">
    <location>
        <begin position="177"/>
        <end position="264"/>
    </location>
</feature>
<gene>
    <name evidence="2" type="ORF">OYC64_012455</name>
</gene>
<proteinExistence type="predicted"/>
<feature type="compositionally biased region" description="Polar residues" evidence="1">
    <location>
        <begin position="24"/>
        <end position="35"/>
    </location>
</feature>
<reference evidence="2 3" key="1">
    <citation type="journal article" date="2022" name="G3 (Bethesda)">
        <title>Evaluating Illumina-, Nanopore-, and PacBio-based genome assembly strategies with the bald notothen, Trematomus borchgrevinki.</title>
        <authorList>
            <person name="Rayamajhi N."/>
            <person name="Cheng C.C."/>
            <person name="Catchen J.M."/>
        </authorList>
    </citation>
    <scope>NUCLEOTIDE SEQUENCE [LARGE SCALE GENOMIC DNA]</scope>
    <source>
        <strain evidence="2">AGRC-2024</strain>
    </source>
</reference>
<feature type="compositionally biased region" description="Basic and acidic residues" evidence="1">
    <location>
        <begin position="115"/>
        <end position="125"/>
    </location>
</feature>
<feature type="compositionally biased region" description="Pro residues" evidence="1">
    <location>
        <begin position="196"/>
        <end position="209"/>
    </location>
</feature>
<protein>
    <submittedName>
        <fullName evidence="2">Uncharacterized protein</fullName>
    </submittedName>
</protein>
<feature type="region of interest" description="Disordered" evidence="1">
    <location>
        <begin position="1"/>
        <end position="125"/>
    </location>
</feature>
<keyword evidence="3" id="KW-1185">Reference proteome</keyword>
<reference evidence="2 3" key="2">
    <citation type="journal article" date="2024" name="G3 (Bethesda)">
        <title>The genome of the cryopelagic Antarctic bald notothen, Trematomus borchgrevinki.</title>
        <authorList>
            <person name="Rayamajhi N."/>
            <person name="Rivera-Colon A.G."/>
            <person name="Minhas B.F."/>
            <person name="Cheng C.C."/>
            <person name="Catchen J.M."/>
        </authorList>
    </citation>
    <scope>NUCLEOTIDE SEQUENCE [LARGE SCALE GENOMIC DNA]</scope>
    <source>
        <strain evidence="2">AGRC-2024</strain>
    </source>
</reference>
<dbReference type="AlphaFoldDB" id="A0ABD2G8H8"/>
<name>A0ABD2G8H8_PAGBO</name>
<organism evidence="2 3">
    <name type="scientific">Pagothenia borchgrevinki</name>
    <name type="common">Bald rockcod</name>
    <name type="synonym">Trematomus borchgrevinki</name>
    <dbReference type="NCBI Taxonomy" id="8213"/>
    <lineage>
        <taxon>Eukaryota</taxon>
        <taxon>Metazoa</taxon>
        <taxon>Chordata</taxon>
        <taxon>Craniata</taxon>
        <taxon>Vertebrata</taxon>
        <taxon>Euteleostomi</taxon>
        <taxon>Actinopterygii</taxon>
        <taxon>Neopterygii</taxon>
        <taxon>Teleostei</taxon>
        <taxon>Neoteleostei</taxon>
        <taxon>Acanthomorphata</taxon>
        <taxon>Eupercaria</taxon>
        <taxon>Perciformes</taxon>
        <taxon>Notothenioidei</taxon>
        <taxon>Nototheniidae</taxon>
        <taxon>Pagothenia</taxon>
    </lineage>
</organism>
<feature type="compositionally biased region" description="Low complexity" evidence="1">
    <location>
        <begin position="233"/>
        <end position="251"/>
    </location>
</feature>
<evidence type="ECO:0000313" key="3">
    <source>
        <dbReference type="Proteomes" id="UP001619887"/>
    </source>
</evidence>
<dbReference type="Proteomes" id="UP001619887">
    <property type="component" value="Unassembled WGS sequence"/>
</dbReference>
<comment type="caution">
    <text evidence="2">The sequence shown here is derived from an EMBL/GenBank/DDBJ whole genome shotgun (WGS) entry which is preliminary data.</text>
</comment>
<evidence type="ECO:0000313" key="2">
    <source>
        <dbReference type="EMBL" id="KAL3050424.1"/>
    </source>
</evidence>
<sequence>MDPEILINSPESDEDLFDIGYPPSSGQQTDLSQASERSRVRSAISVPHTSRHRSHSSSPNEIPPTPDRSQASSTPPARANSRGRNRYSQLQSPHHRQPASLAAPGHSQRHTRHASRTELRSGTEPELRRWTVIQLQRFLKENGIHFHRNDNKARLFNIYKAYSSTTARTTTHTALPAPESTTARVHTTGRDVTGLRPPPRTQPDSPAPPGGGQVVLPSMPAHRLHKNPLAHTSLHPSIPSSSLPSAVHSYPASAYLPPLTAGRP</sequence>
<evidence type="ECO:0000256" key="1">
    <source>
        <dbReference type="SAM" id="MobiDB-lite"/>
    </source>
</evidence>
<dbReference type="EMBL" id="JBIYXZ010002081">
    <property type="protein sequence ID" value="KAL3050424.1"/>
    <property type="molecule type" value="Genomic_DNA"/>
</dbReference>
<accession>A0ABD2G8H8</accession>